<reference evidence="4 5" key="1">
    <citation type="submission" date="2020-07" db="EMBL/GenBank/DDBJ databases">
        <authorList>
            <person name="Feng X."/>
        </authorList>
    </citation>
    <scope>NUCLEOTIDE SEQUENCE [LARGE SCALE GENOMIC DNA]</scope>
    <source>
        <strain evidence="4 5">JCM23202</strain>
    </source>
</reference>
<gene>
    <name evidence="4" type="ORF">H5P27_10175</name>
</gene>
<protein>
    <submittedName>
        <fullName evidence="4">Hsp70 family protein</fullName>
    </submittedName>
</protein>
<evidence type="ECO:0000256" key="1">
    <source>
        <dbReference type="ARBA" id="ARBA00007381"/>
    </source>
</evidence>
<dbReference type="PROSITE" id="PS00329">
    <property type="entry name" value="HSP70_2"/>
    <property type="match status" value="1"/>
</dbReference>
<dbReference type="Gene3D" id="3.30.420.40">
    <property type="match status" value="2"/>
</dbReference>
<accession>A0A7X1EA44</accession>
<organism evidence="4 5">
    <name type="scientific">Pelagicoccus albus</name>
    <dbReference type="NCBI Taxonomy" id="415222"/>
    <lineage>
        <taxon>Bacteria</taxon>
        <taxon>Pseudomonadati</taxon>
        <taxon>Verrucomicrobiota</taxon>
        <taxon>Opitutia</taxon>
        <taxon>Puniceicoccales</taxon>
        <taxon>Pelagicoccaceae</taxon>
        <taxon>Pelagicoccus</taxon>
    </lineage>
</organism>
<dbReference type="PRINTS" id="PR00301">
    <property type="entry name" value="HEATSHOCK70"/>
</dbReference>
<comment type="similarity">
    <text evidence="1">Belongs to the heat shock protein 70 family.</text>
</comment>
<dbReference type="InterPro" id="IPR013126">
    <property type="entry name" value="Hsp_70_fam"/>
</dbReference>
<dbReference type="RefSeq" id="WP_185660289.1">
    <property type="nucleotide sequence ID" value="NZ_CAWPOO010000012.1"/>
</dbReference>
<dbReference type="PANTHER" id="PTHR19375">
    <property type="entry name" value="HEAT SHOCK PROTEIN 70KDA"/>
    <property type="match status" value="1"/>
</dbReference>
<dbReference type="EMBL" id="JACHVC010000012">
    <property type="protein sequence ID" value="MBC2606412.1"/>
    <property type="molecule type" value="Genomic_DNA"/>
</dbReference>
<evidence type="ECO:0000256" key="2">
    <source>
        <dbReference type="ARBA" id="ARBA00022741"/>
    </source>
</evidence>
<dbReference type="CDD" id="cd10170">
    <property type="entry name" value="ASKHA_NBD_HSP70"/>
    <property type="match status" value="1"/>
</dbReference>
<dbReference type="Proteomes" id="UP000526501">
    <property type="component" value="Unassembled WGS sequence"/>
</dbReference>
<keyword evidence="2" id="KW-0547">Nucleotide-binding</keyword>
<dbReference type="InterPro" id="IPR043129">
    <property type="entry name" value="ATPase_NBD"/>
</dbReference>
<dbReference type="Pfam" id="PF00012">
    <property type="entry name" value="HSP70"/>
    <property type="match status" value="1"/>
</dbReference>
<proteinExistence type="inferred from homology"/>
<dbReference type="Gene3D" id="3.90.640.10">
    <property type="entry name" value="Actin, Chain A, domain 4"/>
    <property type="match status" value="1"/>
</dbReference>
<evidence type="ECO:0000313" key="5">
    <source>
        <dbReference type="Proteomes" id="UP000526501"/>
    </source>
</evidence>
<dbReference type="InterPro" id="IPR018181">
    <property type="entry name" value="Heat_shock_70_CS"/>
</dbReference>
<evidence type="ECO:0000256" key="3">
    <source>
        <dbReference type="ARBA" id="ARBA00022840"/>
    </source>
</evidence>
<dbReference type="GO" id="GO:0140662">
    <property type="term" value="F:ATP-dependent protein folding chaperone"/>
    <property type="evidence" value="ECO:0007669"/>
    <property type="project" value="InterPro"/>
</dbReference>
<dbReference type="GO" id="GO:0005524">
    <property type="term" value="F:ATP binding"/>
    <property type="evidence" value="ECO:0007669"/>
    <property type="project" value="UniProtKB-KW"/>
</dbReference>
<dbReference type="SUPFAM" id="SSF53067">
    <property type="entry name" value="Actin-like ATPase domain"/>
    <property type="match status" value="2"/>
</dbReference>
<keyword evidence="5" id="KW-1185">Reference proteome</keyword>
<dbReference type="PROSITE" id="PS00297">
    <property type="entry name" value="HSP70_1"/>
    <property type="match status" value="1"/>
</dbReference>
<dbReference type="Pfam" id="PF12531">
    <property type="entry name" value="DUF3731"/>
    <property type="match status" value="1"/>
</dbReference>
<keyword evidence="3" id="KW-0067">ATP-binding</keyword>
<name>A0A7X1EA44_9BACT</name>
<sequence>MAGFPRYSIGIDLGTTNCSLAYVDLSRTDGESQVLMIPQLEQRATEVERTSLPSFLAYESEGRWLVGAYAKRLARETPDLVAHSAKSWLGNLSLSPSSGILPWKSRAVPESEKLTPMGASALLLATLRDAWNRKFGESAPFGSQSVVITVPASFDPASQAATLQAAKQAGYPAGVRIVEEPQAAFYRWLESQSVTLSELEVGSRILVVDVGGGTSDFSLFSVARDDDGTFSIKRESVSEHLLLGGDNMDLALSYALESELVGASEELSVDQWGFLLSRARELKEASLEAESDGSFKVAIPSKGAGLLAGTLSAEISLSQARELVLEGFYPLCSAGTVAEKAQEGMREWGLPYAVDCAVTHHISEFLGAEPRVDAVLFNGGSLSTTVVQQRLLELLANWQGGETPFLMASSETDLAVARGAAYFGALSYRKERVIDSGASRCVLLKLAIDERAEYVCVLPKGAQPLEVFVAEVDGLHLQLNKVARFEAALGDADMSLSAGERRFSDASRLRTLPALETEVEMDGSDSVPVRLRACLNELGLVTVVCESTDPEREGEWELEFNLRGDVSVATTASTQADKGVQAYDLKRAQKAESILLGRLFSKDPNLKASRIFKELESSLALPKPDWNLPLCRALIDGLLAKGVVPVENNSALEAWFQLAGYLMRPGFGTPRDRRRLDLFFELLGDPAAQPRRVEVQQLIFLRRVCFGLSEEEQASLFDKHFELLIGSPKSEPERIRLLCSLEAVDLERKGRLFEELSQRLRISMQSSGEVGSFLTGMAILLSRLPFRTGLDRVVPPNRVETIFGLLKKEDWTNSRFAGAKNLFLRAGRIVDDRHLDLSSGLARKIRSKLEKSGVEHSKLRPLEIYVARSVSDQNTSFGEALPPGLVLV</sequence>
<dbReference type="InterPro" id="IPR021030">
    <property type="entry name" value="DUF3731"/>
</dbReference>
<dbReference type="AlphaFoldDB" id="A0A7X1EA44"/>
<evidence type="ECO:0000313" key="4">
    <source>
        <dbReference type="EMBL" id="MBC2606412.1"/>
    </source>
</evidence>
<comment type="caution">
    <text evidence="4">The sequence shown here is derived from an EMBL/GenBank/DDBJ whole genome shotgun (WGS) entry which is preliminary data.</text>
</comment>